<dbReference type="InterPro" id="IPR027417">
    <property type="entry name" value="P-loop_NTPase"/>
</dbReference>
<gene>
    <name evidence="12" type="ordered locus">Nther_0895</name>
</gene>
<comment type="similarity">
    <text evidence="1">Belongs to the helicase family. UvrD subfamily.</text>
</comment>
<dbReference type="GO" id="GO:0003677">
    <property type="term" value="F:DNA binding"/>
    <property type="evidence" value="ECO:0007669"/>
    <property type="project" value="InterPro"/>
</dbReference>
<dbReference type="PANTHER" id="PTHR11070">
    <property type="entry name" value="UVRD / RECB / PCRA DNA HELICASE FAMILY MEMBER"/>
    <property type="match status" value="1"/>
</dbReference>
<dbReference type="GO" id="GO:0005524">
    <property type="term" value="F:ATP binding"/>
    <property type="evidence" value="ECO:0007669"/>
    <property type="project" value="UniProtKB-UniRule"/>
</dbReference>
<dbReference type="Gene3D" id="3.40.50.300">
    <property type="entry name" value="P-loop containing nucleotide triphosphate hydrolases"/>
    <property type="match status" value="3"/>
</dbReference>
<evidence type="ECO:0000256" key="2">
    <source>
        <dbReference type="ARBA" id="ARBA00022741"/>
    </source>
</evidence>
<dbReference type="InterPro" id="IPR013986">
    <property type="entry name" value="DExx_box_DNA_helicase_dom_sf"/>
</dbReference>
<dbReference type="GO" id="GO:0000725">
    <property type="term" value="P:recombinational repair"/>
    <property type="evidence" value="ECO:0007669"/>
    <property type="project" value="TreeGrafter"/>
</dbReference>
<evidence type="ECO:0000313" key="13">
    <source>
        <dbReference type="Proteomes" id="UP000001683"/>
    </source>
</evidence>
<protein>
    <recommendedName>
        <fullName evidence="8">DNA 3'-5' helicase</fullName>
        <ecNumber evidence="8">5.6.2.4</ecNumber>
    </recommendedName>
</protein>
<dbReference type="RefSeq" id="WP_012447358.1">
    <property type="nucleotide sequence ID" value="NC_010718.1"/>
</dbReference>
<dbReference type="HOGENOM" id="CLU_010312_4_0_9"/>
<dbReference type="GO" id="GO:0043138">
    <property type="term" value="F:3'-5' DNA helicase activity"/>
    <property type="evidence" value="ECO:0007669"/>
    <property type="project" value="UniProtKB-EC"/>
</dbReference>
<dbReference type="EC" id="5.6.2.4" evidence="8"/>
<dbReference type="Proteomes" id="UP000001683">
    <property type="component" value="Chromosome"/>
</dbReference>
<dbReference type="OrthoDB" id="9787585at2"/>
<dbReference type="InterPro" id="IPR014016">
    <property type="entry name" value="UvrD-like_ATP-bd"/>
</dbReference>
<keyword evidence="2 10" id="KW-0547">Nucleotide-binding</keyword>
<dbReference type="STRING" id="457570.Nther_0895"/>
<evidence type="ECO:0000256" key="1">
    <source>
        <dbReference type="ARBA" id="ARBA00009922"/>
    </source>
</evidence>
<evidence type="ECO:0000256" key="5">
    <source>
        <dbReference type="ARBA" id="ARBA00022840"/>
    </source>
</evidence>
<sequence length="755" mass="87119">MSELNHPDYNEELDHLERTKSYMDHFINEISNKQQHSAGQIKEAYEILDFLDSSQSYITILVNARYLDHSTETVDKVKRAKSSPYFSRIDFRDHRDEEPKSYYIGKLSLFKEDNEPVIIDWRSPIASLYYEGRLGEVSYKAYEGEITGELSLKRQYTIENEELQDFFDVDITTTDELLQASLRGSADNKLKDIVSTIQAEQNQVIRADLNKPLIVQGTAGSGKTTIALHRIAYLIYTYEKSFNPENFMIIAPNKLFLDYISNVLPDLGVEEAKQTTFTSFCFELLEIKEQLTLQDYKLSTLLENYGLTNSEKDLIKWRATFKGSMTFKKLIDNYICQIEQDLLPKEGIELEGYSIMSKDEITTAFMKDYSYLPLFQRIDHIKKKLSTRAKQQKSLIIQSIQSEYEQKIDQARKSENQELGRKNAVALMEERDQKIARVKQGAGKIVSKYTKQFSKKNYLTHYKNLMKTPSLLKKFCPGNIDEEKVNYLSKTAKTLFKHKQLELEDLAPLLYIKANLEGFSTEIESTNVIIDEAQDFSLFQLHTLKYVLNTKNFTLLGDLSQGIHAYRSIKDWETVNNHIFDKEATSLSLQQSYRTTVEIMNLANQILEQSVNDNVPLARPVVRHGKKPENNVYTQIPDLIQDLAETITKLQSSNYNSIAIIGKTMNECETIKQNLQQQRIDLPVLTGSEEDYQAGAVIIPSYATKGLEFDTALIVNLEEEYQKNELDAKLLYVSMTRAMHELYIFNILGKIEFLN</sequence>
<dbReference type="Gene3D" id="1.10.10.160">
    <property type="match status" value="1"/>
</dbReference>
<dbReference type="InterPro" id="IPR027785">
    <property type="entry name" value="UvrD-like_helicase_C"/>
</dbReference>
<dbReference type="AlphaFoldDB" id="B2A8B4"/>
<dbReference type="PROSITE" id="PS51198">
    <property type="entry name" value="UVRD_HELICASE_ATP_BIND"/>
    <property type="match status" value="1"/>
</dbReference>
<organism evidence="12 13">
    <name type="scientific">Natranaerobius thermophilus (strain ATCC BAA-1301 / DSM 18059 / JW/NM-WN-LF)</name>
    <dbReference type="NCBI Taxonomy" id="457570"/>
    <lineage>
        <taxon>Bacteria</taxon>
        <taxon>Bacillati</taxon>
        <taxon>Bacillota</taxon>
        <taxon>Clostridia</taxon>
        <taxon>Natranaerobiales</taxon>
        <taxon>Natranaerobiaceae</taxon>
        <taxon>Natranaerobius</taxon>
    </lineage>
</organism>
<dbReference type="InterPro" id="IPR048228">
    <property type="entry name" value="HelD_bacillota"/>
</dbReference>
<name>B2A8B4_NATTJ</name>
<comment type="catalytic activity">
    <reaction evidence="7">
        <text>Couples ATP hydrolysis with the unwinding of duplex DNA by translocating in the 3'-5' direction.</text>
        <dbReference type="EC" id="5.6.2.4"/>
    </reaction>
</comment>
<dbReference type="InParanoid" id="B2A8B4"/>
<accession>B2A8B4</accession>
<keyword evidence="5 10" id="KW-0067">ATP-binding</keyword>
<dbReference type="eggNOG" id="COG3973">
    <property type="taxonomic scope" value="Bacteria"/>
</dbReference>
<dbReference type="SUPFAM" id="SSF52540">
    <property type="entry name" value="P-loop containing nucleoside triphosphate hydrolases"/>
    <property type="match status" value="1"/>
</dbReference>
<evidence type="ECO:0000313" key="12">
    <source>
        <dbReference type="EMBL" id="ACB84480.1"/>
    </source>
</evidence>
<evidence type="ECO:0000256" key="3">
    <source>
        <dbReference type="ARBA" id="ARBA00022801"/>
    </source>
</evidence>
<comment type="catalytic activity">
    <reaction evidence="9">
        <text>ATP + H2O = ADP + phosphate + H(+)</text>
        <dbReference type="Rhea" id="RHEA:13065"/>
        <dbReference type="ChEBI" id="CHEBI:15377"/>
        <dbReference type="ChEBI" id="CHEBI:15378"/>
        <dbReference type="ChEBI" id="CHEBI:30616"/>
        <dbReference type="ChEBI" id="CHEBI:43474"/>
        <dbReference type="ChEBI" id="CHEBI:456216"/>
        <dbReference type="EC" id="5.6.2.4"/>
    </reaction>
</comment>
<dbReference type="PANTHER" id="PTHR11070:SF17">
    <property type="entry name" value="DNA HELICASE IV"/>
    <property type="match status" value="1"/>
</dbReference>
<dbReference type="Pfam" id="PF13538">
    <property type="entry name" value="UvrD_C_2"/>
    <property type="match status" value="1"/>
</dbReference>
<dbReference type="GO" id="GO:0016887">
    <property type="term" value="F:ATP hydrolysis activity"/>
    <property type="evidence" value="ECO:0007669"/>
    <property type="project" value="RHEA"/>
</dbReference>
<dbReference type="NCBIfam" id="NF041464">
    <property type="entry name" value="HelD_BACSU"/>
    <property type="match status" value="1"/>
</dbReference>
<proteinExistence type="inferred from homology"/>
<evidence type="ECO:0000256" key="9">
    <source>
        <dbReference type="ARBA" id="ARBA00048988"/>
    </source>
</evidence>
<dbReference type="Pfam" id="PF00580">
    <property type="entry name" value="UvrD-helicase"/>
    <property type="match status" value="1"/>
</dbReference>
<evidence type="ECO:0000256" key="7">
    <source>
        <dbReference type="ARBA" id="ARBA00034617"/>
    </source>
</evidence>
<keyword evidence="4 10" id="KW-0347">Helicase</keyword>
<dbReference type="FunCoup" id="B2A8B4">
    <property type="interactions" value="32"/>
</dbReference>
<dbReference type="GO" id="GO:0005829">
    <property type="term" value="C:cytosol"/>
    <property type="evidence" value="ECO:0007669"/>
    <property type="project" value="TreeGrafter"/>
</dbReference>
<keyword evidence="13" id="KW-1185">Reference proteome</keyword>
<reference evidence="12 13" key="2">
    <citation type="journal article" date="2011" name="J. Bacteriol.">
        <title>Complete genome sequence of the anaerobic, halophilic alkalithermophile Natranaerobius thermophilus JW/NM-WN-LF.</title>
        <authorList>
            <person name="Zhao B."/>
            <person name="Mesbah N.M."/>
            <person name="Dalin E."/>
            <person name="Goodwin L."/>
            <person name="Nolan M."/>
            <person name="Pitluck S."/>
            <person name="Chertkov O."/>
            <person name="Brettin T.S."/>
            <person name="Han J."/>
            <person name="Larimer F.W."/>
            <person name="Land M.L."/>
            <person name="Hauser L."/>
            <person name="Kyrpides N."/>
            <person name="Wiegel J."/>
        </authorList>
    </citation>
    <scope>NUCLEOTIDE SEQUENCE [LARGE SCALE GENOMIC DNA]</scope>
    <source>
        <strain evidence="13">ATCC BAA-1301 / DSM 18059 / JW/NM-WN-LF</strain>
    </source>
</reference>
<dbReference type="EMBL" id="CP001034">
    <property type="protein sequence ID" value="ACB84480.1"/>
    <property type="molecule type" value="Genomic_DNA"/>
</dbReference>
<reference evidence="12 13" key="1">
    <citation type="submission" date="2008-04" db="EMBL/GenBank/DDBJ databases">
        <title>Complete sequence of chromosome of Natranaerobius thermophilus JW/NM-WN-LF.</title>
        <authorList>
            <consortium name="US DOE Joint Genome Institute"/>
            <person name="Copeland A."/>
            <person name="Lucas S."/>
            <person name="Lapidus A."/>
            <person name="Glavina del Rio T."/>
            <person name="Dalin E."/>
            <person name="Tice H."/>
            <person name="Bruce D."/>
            <person name="Goodwin L."/>
            <person name="Pitluck S."/>
            <person name="Chertkov O."/>
            <person name="Brettin T."/>
            <person name="Detter J.C."/>
            <person name="Han C."/>
            <person name="Kuske C.R."/>
            <person name="Schmutz J."/>
            <person name="Larimer F."/>
            <person name="Land M."/>
            <person name="Hauser L."/>
            <person name="Kyrpides N."/>
            <person name="Lykidis A."/>
            <person name="Mesbah N.M."/>
            <person name="Wiegel J."/>
        </authorList>
    </citation>
    <scope>NUCLEOTIDE SEQUENCE [LARGE SCALE GENOMIC DNA]</scope>
    <source>
        <strain evidence="13">ATCC BAA-1301 / DSM 18059 / JW/NM-WN-LF</strain>
    </source>
</reference>
<dbReference type="InterPro" id="IPR014017">
    <property type="entry name" value="DNA_helicase_UvrD-like_C"/>
</dbReference>
<evidence type="ECO:0000256" key="6">
    <source>
        <dbReference type="ARBA" id="ARBA00023235"/>
    </source>
</evidence>
<evidence type="ECO:0000256" key="8">
    <source>
        <dbReference type="ARBA" id="ARBA00034808"/>
    </source>
</evidence>
<feature type="binding site" evidence="10">
    <location>
        <begin position="217"/>
        <end position="224"/>
    </location>
    <ligand>
        <name>ATP</name>
        <dbReference type="ChEBI" id="CHEBI:30616"/>
    </ligand>
</feature>
<evidence type="ECO:0000259" key="11">
    <source>
        <dbReference type="PROSITE" id="PS51198"/>
    </source>
</evidence>
<evidence type="ECO:0000256" key="4">
    <source>
        <dbReference type="ARBA" id="ARBA00022806"/>
    </source>
</evidence>
<dbReference type="InterPro" id="IPR000212">
    <property type="entry name" value="DNA_helicase_UvrD/REP"/>
</dbReference>
<evidence type="ECO:0000256" key="10">
    <source>
        <dbReference type="PROSITE-ProRule" id="PRU00560"/>
    </source>
</evidence>
<feature type="domain" description="UvrD-like helicase ATP-binding" evidence="11">
    <location>
        <begin position="196"/>
        <end position="596"/>
    </location>
</feature>
<keyword evidence="3 10" id="KW-0378">Hydrolase</keyword>
<dbReference type="KEGG" id="nth:Nther_0895"/>
<dbReference type="Pfam" id="PF13361">
    <property type="entry name" value="UvrD_C"/>
    <property type="match status" value="1"/>
</dbReference>
<keyword evidence="6" id="KW-0413">Isomerase</keyword>